<gene>
    <name evidence="2" type="ORF">S06H3_31218</name>
</gene>
<dbReference type="AlphaFoldDB" id="X1LL39"/>
<evidence type="ECO:0000313" key="2">
    <source>
        <dbReference type="EMBL" id="GAI20077.1"/>
    </source>
</evidence>
<dbReference type="EMBL" id="BARV01018461">
    <property type="protein sequence ID" value="GAI20077.1"/>
    <property type="molecule type" value="Genomic_DNA"/>
</dbReference>
<protein>
    <submittedName>
        <fullName evidence="2">Uncharacterized protein</fullName>
    </submittedName>
</protein>
<keyword evidence="1" id="KW-0472">Membrane</keyword>
<feature type="transmembrane region" description="Helical" evidence="1">
    <location>
        <begin position="41"/>
        <end position="61"/>
    </location>
</feature>
<reference evidence="2" key="1">
    <citation type="journal article" date="2014" name="Front. Microbiol.">
        <title>High frequency of phylogenetically diverse reductive dehalogenase-homologous genes in deep subseafloor sedimentary metagenomes.</title>
        <authorList>
            <person name="Kawai M."/>
            <person name="Futagami T."/>
            <person name="Toyoda A."/>
            <person name="Takaki Y."/>
            <person name="Nishi S."/>
            <person name="Hori S."/>
            <person name="Arai W."/>
            <person name="Tsubouchi T."/>
            <person name="Morono Y."/>
            <person name="Uchiyama I."/>
            <person name="Ito T."/>
            <person name="Fujiyama A."/>
            <person name="Inagaki F."/>
            <person name="Takami H."/>
        </authorList>
    </citation>
    <scope>NUCLEOTIDE SEQUENCE</scope>
    <source>
        <strain evidence="2">Expedition CK06-06</strain>
    </source>
</reference>
<evidence type="ECO:0000256" key="1">
    <source>
        <dbReference type="SAM" id="Phobius"/>
    </source>
</evidence>
<comment type="caution">
    <text evidence="2">The sequence shown here is derived from an EMBL/GenBank/DDBJ whole genome shotgun (WGS) entry which is preliminary data.</text>
</comment>
<organism evidence="2">
    <name type="scientific">marine sediment metagenome</name>
    <dbReference type="NCBI Taxonomy" id="412755"/>
    <lineage>
        <taxon>unclassified sequences</taxon>
        <taxon>metagenomes</taxon>
        <taxon>ecological metagenomes</taxon>
    </lineage>
</organism>
<keyword evidence="1" id="KW-1133">Transmembrane helix</keyword>
<keyword evidence="1" id="KW-0812">Transmembrane</keyword>
<accession>X1LL39</accession>
<name>X1LL39_9ZZZZ</name>
<feature type="non-terminal residue" evidence="2">
    <location>
        <position position="1"/>
    </location>
</feature>
<proteinExistence type="predicted"/>
<sequence>LEPAERCFWFNAVSESAILEKLELKSFSAHMSFDDLKKKKSVLWGLVLIVNLTIAVLRQVVFGSIPFICVKLVCAIIVLNPTNLNPGNATLFIIASIV</sequence>